<dbReference type="Proteomes" id="UP000274601">
    <property type="component" value="Unassembled WGS sequence"/>
</dbReference>
<feature type="domain" description="HTH marR-type" evidence="1">
    <location>
        <begin position="17"/>
        <end position="154"/>
    </location>
</feature>
<dbReference type="Pfam" id="PF12802">
    <property type="entry name" value="MarR_2"/>
    <property type="match status" value="1"/>
</dbReference>
<reference evidence="2 3" key="1">
    <citation type="submission" date="2018-10" db="EMBL/GenBank/DDBJ databases">
        <title>Genomic Encyclopedia of Archaeal and Bacterial Type Strains, Phase II (KMG-II): from individual species to whole genera.</title>
        <authorList>
            <person name="Goeker M."/>
        </authorList>
    </citation>
    <scope>NUCLEOTIDE SEQUENCE [LARGE SCALE GENOMIC DNA]</scope>
    <source>
        <strain evidence="2 3">DSM 43383</strain>
    </source>
</reference>
<comment type="caution">
    <text evidence="2">The sequence shown here is derived from an EMBL/GenBank/DDBJ whole genome shotgun (WGS) entry which is preliminary data.</text>
</comment>
<dbReference type="AlphaFoldDB" id="A0A495QX71"/>
<evidence type="ECO:0000313" key="3">
    <source>
        <dbReference type="Proteomes" id="UP000274601"/>
    </source>
</evidence>
<dbReference type="GO" id="GO:0006950">
    <property type="term" value="P:response to stress"/>
    <property type="evidence" value="ECO:0007669"/>
    <property type="project" value="TreeGrafter"/>
</dbReference>
<keyword evidence="3" id="KW-1185">Reference proteome</keyword>
<dbReference type="CDD" id="cd00090">
    <property type="entry name" value="HTH_ARSR"/>
    <property type="match status" value="1"/>
</dbReference>
<dbReference type="InterPro" id="IPR039422">
    <property type="entry name" value="MarR/SlyA-like"/>
</dbReference>
<dbReference type="InterPro" id="IPR036390">
    <property type="entry name" value="WH_DNA-bd_sf"/>
</dbReference>
<protein>
    <submittedName>
        <fullName evidence="2">MarR family transcriptional regulator</fullName>
    </submittedName>
</protein>
<gene>
    <name evidence="2" type="ORF">BZB76_0138</name>
</gene>
<dbReference type="InterPro" id="IPR011991">
    <property type="entry name" value="ArsR-like_HTH"/>
</dbReference>
<evidence type="ECO:0000313" key="2">
    <source>
        <dbReference type="EMBL" id="RKS78710.1"/>
    </source>
</evidence>
<dbReference type="SMART" id="SM00347">
    <property type="entry name" value="HTH_MARR"/>
    <property type="match status" value="1"/>
</dbReference>
<dbReference type="InterPro" id="IPR000835">
    <property type="entry name" value="HTH_MarR-typ"/>
</dbReference>
<dbReference type="SUPFAM" id="SSF46785">
    <property type="entry name" value="Winged helix' DNA-binding domain"/>
    <property type="match status" value="1"/>
</dbReference>
<dbReference type="Gene3D" id="1.10.10.10">
    <property type="entry name" value="Winged helix-like DNA-binding domain superfamily/Winged helix DNA-binding domain"/>
    <property type="match status" value="1"/>
</dbReference>
<sequence>MIDFMRMPDDERHHGIDAKVVAALDAVGDALHVLARRTAEAHGLSPTQLRILAHLHHGPPPQARSTALARELNVADPTVSDAINALHRKGLIERRRDPDDGRQQRIVLTRTGRPLAAKAARWTVPAEIAVSKVEQEQAEDLLASLLDVLRRLHDAELAPASRSCTTCDHFVPATATRTRTHRCAFFDHDLPPSALRVDCAQHRKHPSTATG</sequence>
<name>A0A495QX71_9ACTN</name>
<dbReference type="PANTHER" id="PTHR33164">
    <property type="entry name" value="TRANSCRIPTIONAL REGULATOR, MARR FAMILY"/>
    <property type="match status" value="1"/>
</dbReference>
<dbReference type="InterPro" id="IPR036388">
    <property type="entry name" value="WH-like_DNA-bd_sf"/>
</dbReference>
<accession>A0A495QX71</accession>
<organism evidence="2 3">
    <name type="scientific">Actinomadura pelletieri DSM 43383</name>
    <dbReference type="NCBI Taxonomy" id="1120940"/>
    <lineage>
        <taxon>Bacteria</taxon>
        <taxon>Bacillati</taxon>
        <taxon>Actinomycetota</taxon>
        <taxon>Actinomycetes</taxon>
        <taxon>Streptosporangiales</taxon>
        <taxon>Thermomonosporaceae</taxon>
        <taxon>Actinomadura</taxon>
    </lineage>
</organism>
<evidence type="ECO:0000259" key="1">
    <source>
        <dbReference type="PROSITE" id="PS50995"/>
    </source>
</evidence>
<dbReference type="GO" id="GO:0003700">
    <property type="term" value="F:DNA-binding transcription factor activity"/>
    <property type="evidence" value="ECO:0007669"/>
    <property type="project" value="InterPro"/>
</dbReference>
<dbReference type="PANTHER" id="PTHR33164:SF43">
    <property type="entry name" value="HTH-TYPE TRANSCRIPTIONAL REPRESSOR YETL"/>
    <property type="match status" value="1"/>
</dbReference>
<proteinExistence type="predicted"/>
<dbReference type="PROSITE" id="PS50995">
    <property type="entry name" value="HTH_MARR_2"/>
    <property type="match status" value="1"/>
</dbReference>
<dbReference type="EMBL" id="RBWU01000001">
    <property type="protein sequence ID" value="RKS78710.1"/>
    <property type="molecule type" value="Genomic_DNA"/>
</dbReference>